<feature type="domain" description="AB hydrolase-1" evidence="5">
    <location>
        <begin position="69"/>
        <end position="372"/>
    </location>
</feature>
<reference evidence="6 7" key="1">
    <citation type="submission" date="2011-11" db="EMBL/GenBank/DDBJ databases">
        <title>Whole genome shotgun sequence of Gordonia araii NBRC 100433.</title>
        <authorList>
            <person name="Yoshida Y."/>
            <person name="Hosoyama A."/>
            <person name="Tsuchikane K."/>
            <person name="Katsumata H."/>
            <person name="Yamazaki S."/>
            <person name="Fujita N."/>
        </authorList>
    </citation>
    <scope>NUCLEOTIDE SEQUENCE [LARGE SCALE GENOMIC DNA]</scope>
    <source>
        <strain evidence="6 7">NBRC 100433</strain>
    </source>
</reference>
<dbReference type="InterPro" id="IPR008220">
    <property type="entry name" value="HAT_MetX-like"/>
</dbReference>
<dbReference type="PANTHER" id="PTHR32268:SF11">
    <property type="entry name" value="HOMOSERINE O-ACETYLTRANSFERASE"/>
    <property type="match status" value="1"/>
</dbReference>
<dbReference type="SUPFAM" id="SSF53474">
    <property type="entry name" value="alpha/beta-Hydrolases"/>
    <property type="match status" value="1"/>
</dbReference>
<feature type="binding site" evidence="2">
    <location>
        <position position="368"/>
    </location>
    <ligand>
        <name>substrate</name>
    </ligand>
</feature>
<evidence type="ECO:0000313" key="6">
    <source>
        <dbReference type="EMBL" id="GAB09129.1"/>
    </source>
</evidence>
<evidence type="ECO:0000259" key="5">
    <source>
        <dbReference type="Pfam" id="PF00561"/>
    </source>
</evidence>
<proteinExistence type="inferred from homology"/>
<dbReference type="Proteomes" id="UP000035088">
    <property type="component" value="Unassembled WGS sequence"/>
</dbReference>
<feature type="active site" evidence="2 3">
    <location>
        <position position="367"/>
    </location>
</feature>
<dbReference type="GO" id="GO:0005737">
    <property type="term" value="C:cytoplasm"/>
    <property type="evidence" value="ECO:0007669"/>
    <property type="project" value="UniProtKB-SubCell"/>
</dbReference>
<organism evidence="6 7">
    <name type="scientific">Gordonia araii NBRC 100433</name>
    <dbReference type="NCBI Taxonomy" id="1073574"/>
    <lineage>
        <taxon>Bacteria</taxon>
        <taxon>Bacillati</taxon>
        <taxon>Actinomycetota</taxon>
        <taxon>Actinomycetes</taxon>
        <taxon>Mycobacteriales</taxon>
        <taxon>Gordoniaceae</taxon>
        <taxon>Gordonia</taxon>
    </lineage>
</organism>
<comment type="similarity">
    <text evidence="2">Belongs to the AB hydrolase superfamily. MetX family.</text>
</comment>
<feature type="region of interest" description="Disordered" evidence="4">
    <location>
        <begin position="1"/>
        <end position="29"/>
    </location>
</feature>
<dbReference type="NCBIfam" id="NF001209">
    <property type="entry name" value="PRK00175.1"/>
    <property type="match status" value="1"/>
</dbReference>
<dbReference type="OrthoDB" id="9800754at2"/>
<evidence type="ECO:0000256" key="4">
    <source>
        <dbReference type="SAM" id="MobiDB-lite"/>
    </source>
</evidence>
<dbReference type="RefSeq" id="WP_007321206.1">
    <property type="nucleotide sequence ID" value="NZ_BAEE01000028.1"/>
</dbReference>
<dbReference type="UniPathway" id="UPA00051">
    <property type="reaction ID" value="UER00074"/>
</dbReference>
<dbReference type="AlphaFoldDB" id="G7GZV4"/>
<dbReference type="PANTHER" id="PTHR32268">
    <property type="entry name" value="HOMOSERINE O-ACETYLTRANSFERASE"/>
    <property type="match status" value="1"/>
</dbReference>
<dbReference type="Pfam" id="PF00561">
    <property type="entry name" value="Abhydrolase_1"/>
    <property type="match status" value="1"/>
</dbReference>
<evidence type="ECO:0000313" key="7">
    <source>
        <dbReference type="Proteomes" id="UP000035088"/>
    </source>
</evidence>
<dbReference type="Gene3D" id="3.40.50.1820">
    <property type="entry name" value="alpha/beta hydrolase"/>
    <property type="match status" value="1"/>
</dbReference>
<keyword evidence="2" id="KW-0963">Cytoplasm</keyword>
<evidence type="ECO:0000256" key="1">
    <source>
        <dbReference type="ARBA" id="ARBA00022679"/>
    </source>
</evidence>
<dbReference type="EMBL" id="BAEE01000028">
    <property type="protein sequence ID" value="GAB09129.1"/>
    <property type="molecule type" value="Genomic_DNA"/>
</dbReference>
<protein>
    <recommendedName>
        <fullName evidence="2">Homoserine O-acetyltransferase</fullName>
        <shortName evidence="2">HAT</shortName>
        <ecNumber evidence="2">2.3.1.31</ecNumber>
    </recommendedName>
    <alternativeName>
        <fullName evidence="2">Homoserine transacetylase</fullName>
        <shortName evidence="2">HTA</shortName>
    </alternativeName>
</protein>
<comment type="caution">
    <text evidence="6">The sequence shown here is derived from an EMBL/GenBank/DDBJ whole genome shotgun (WGS) entry which is preliminary data.</text>
</comment>
<dbReference type="InterPro" id="IPR000073">
    <property type="entry name" value="AB_hydrolase_1"/>
</dbReference>
<evidence type="ECO:0000256" key="3">
    <source>
        <dbReference type="PIRSR" id="PIRSR000443-1"/>
    </source>
</evidence>
<comment type="subcellular location">
    <subcellularLocation>
        <location evidence="2">Cytoplasm</location>
    </subcellularLocation>
</comment>
<comment type="pathway">
    <text evidence="2">Amino-acid biosynthesis; L-methionine biosynthesis via de novo pathway; O-acetyl-L-homoserine from L-homoserine: step 1/1.</text>
</comment>
<comment type="caution">
    <text evidence="2">Lacks conserved residue(s) required for the propagation of feature annotation.</text>
</comment>
<comment type="subunit">
    <text evidence="2">Homodimer.</text>
</comment>
<dbReference type="InterPro" id="IPR029058">
    <property type="entry name" value="AB_hydrolase_fold"/>
</dbReference>
<evidence type="ECO:0000256" key="2">
    <source>
        <dbReference type="HAMAP-Rule" id="MF_00296"/>
    </source>
</evidence>
<accession>G7GZV4</accession>
<dbReference type="GO" id="GO:0009092">
    <property type="term" value="P:homoserine metabolic process"/>
    <property type="evidence" value="ECO:0007669"/>
    <property type="project" value="TreeGrafter"/>
</dbReference>
<comment type="function">
    <text evidence="2">Transfers an acetyl group from acetyl-CoA to L-homoserine, forming acetyl-L-homoserine.</text>
</comment>
<dbReference type="NCBIfam" id="TIGR01392">
    <property type="entry name" value="homoserO_Ac_trn"/>
    <property type="match status" value="1"/>
</dbReference>
<dbReference type="GO" id="GO:0004414">
    <property type="term" value="F:homoserine O-acetyltransferase activity"/>
    <property type="evidence" value="ECO:0007669"/>
    <property type="project" value="UniProtKB-UniRule"/>
</dbReference>
<dbReference type="GO" id="GO:0009086">
    <property type="term" value="P:methionine biosynthetic process"/>
    <property type="evidence" value="ECO:0007669"/>
    <property type="project" value="UniProtKB-UniRule"/>
</dbReference>
<dbReference type="HAMAP" id="MF_00296">
    <property type="entry name" value="MetX_acyltransf"/>
    <property type="match status" value="1"/>
</dbReference>
<dbReference type="EC" id="2.3.1.31" evidence="2"/>
<sequence>MTILNSRRHGVDATSAPSSAVEPDWAQTPDGSLHQIPVGSISLDGGSTIPEVTMVFSRWGKPNAARDNIVLVLHALTADTYITGPANDEHTAPGWWDGLIGPGSALDTDEWCVIAANVLGGCNGSTGPSSLAPDGKPWGSRFPQITVLDQVRAEAALLDQLGVTSVAAAVGGSMGGARALEWAIEYPERTRAALVLAVGARATADQIGTQTTQIAAIKADPAWQGGDYHGTGVAPTAGMGVARRIAHLTYRNELELDSRFANSPQGQEDPLHHGRYAVQSYLDHQADKIVARFDPASYVALTEVLNNHDVGRGRGGVAAALGSCQTPVVVGGIDTDRLYPLRLQEELAAGLGNCVGGLRVVESVYGHDAFLIEFDAIADLLRQTVALAR</sequence>
<comment type="catalytic activity">
    <reaction evidence="2">
        <text>L-homoserine + acetyl-CoA = O-acetyl-L-homoserine + CoA</text>
        <dbReference type="Rhea" id="RHEA:13701"/>
        <dbReference type="ChEBI" id="CHEBI:57287"/>
        <dbReference type="ChEBI" id="CHEBI:57288"/>
        <dbReference type="ChEBI" id="CHEBI:57476"/>
        <dbReference type="ChEBI" id="CHEBI:57716"/>
        <dbReference type="EC" id="2.3.1.31"/>
    </reaction>
</comment>
<keyword evidence="2" id="KW-0486">Methionine biosynthesis</keyword>
<dbReference type="STRING" id="1073574.GOARA_028_00400"/>
<keyword evidence="1 2" id="KW-0808">Transferase</keyword>
<feature type="binding site" evidence="2">
    <location>
        <position position="243"/>
    </location>
    <ligand>
        <name>substrate</name>
    </ligand>
</feature>
<keyword evidence="2" id="KW-0012">Acyltransferase</keyword>
<name>G7GZV4_9ACTN</name>
<gene>
    <name evidence="6" type="primary">metX</name>
    <name evidence="2" type="synonym">metXA</name>
    <name evidence="6" type="ORF">GOARA_028_00400</name>
</gene>
<keyword evidence="7" id="KW-1185">Reference proteome</keyword>
<dbReference type="PIRSF" id="PIRSF000443">
    <property type="entry name" value="Homoser_Ac_trans"/>
    <property type="match status" value="1"/>
</dbReference>
<keyword evidence="2" id="KW-0028">Amino-acid biosynthesis</keyword>
<feature type="active site" evidence="2 3">
    <location>
        <position position="336"/>
    </location>
</feature>
<feature type="active site" description="Nucleophile" evidence="2 3">
    <location>
        <position position="173"/>
    </location>
</feature>